<dbReference type="NCBIfam" id="NF003765">
    <property type="entry name" value="PRK05359.1"/>
    <property type="match status" value="1"/>
</dbReference>
<feature type="domain" description="Exonuclease" evidence="5">
    <location>
        <begin position="33"/>
        <end position="208"/>
    </location>
</feature>
<proteinExistence type="inferred from homology"/>
<dbReference type="GO" id="GO:0000175">
    <property type="term" value="F:3'-5'-RNA exonuclease activity"/>
    <property type="evidence" value="ECO:0007669"/>
    <property type="project" value="InterPro"/>
</dbReference>
<dbReference type="InterPro" id="IPR022894">
    <property type="entry name" value="Oligoribonuclease"/>
</dbReference>
<keyword evidence="2" id="KW-0540">Nuclease</keyword>
<dbReference type="PANTHER" id="PTHR11046">
    <property type="entry name" value="OLIGORIBONUCLEASE, MITOCHONDRIAL"/>
    <property type="match status" value="1"/>
</dbReference>
<dbReference type="InterPro" id="IPR036397">
    <property type="entry name" value="RNaseH_sf"/>
</dbReference>
<reference evidence="6" key="1">
    <citation type="submission" date="2015-08" db="EMBL/GenBank/DDBJ databases">
        <authorList>
            <person name="Babu N.S."/>
            <person name="Beckwith C.J."/>
            <person name="Beseler K.G."/>
            <person name="Brison A."/>
            <person name="Carone J.V."/>
            <person name="Caskin T.P."/>
            <person name="Diamond M."/>
            <person name="Durham M.E."/>
            <person name="Foxe J.M."/>
            <person name="Go M."/>
            <person name="Henderson B.A."/>
            <person name="Jones I.B."/>
            <person name="McGettigan J.A."/>
            <person name="Micheletti S.J."/>
            <person name="Nasrallah M.E."/>
            <person name="Ortiz D."/>
            <person name="Piller C.R."/>
            <person name="Privatt S.R."/>
            <person name="Schneider S.L."/>
            <person name="Sharp S."/>
            <person name="Smith T.C."/>
            <person name="Stanton J.D."/>
            <person name="Ullery H.E."/>
            <person name="Wilson R.J."/>
            <person name="Serrano M.G."/>
            <person name="Buck G."/>
            <person name="Lee V."/>
            <person name="Wang Y."/>
            <person name="Carvalho R."/>
            <person name="Voegtly L."/>
            <person name="Shi R."/>
            <person name="Duckworth R."/>
            <person name="Johnson A."/>
            <person name="Loviza R."/>
            <person name="Walstead R."/>
            <person name="Shah Z."/>
            <person name="Kiflezghi M."/>
            <person name="Wade K."/>
            <person name="Ball S.L."/>
            <person name="Bradley K.W."/>
            <person name="Asai D.J."/>
            <person name="Bowman C.A."/>
            <person name="Russell D.A."/>
            <person name="Pope W.H."/>
            <person name="Jacobs-Sera D."/>
            <person name="Hendrix R.W."/>
            <person name="Hatfull G.F."/>
        </authorList>
    </citation>
    <scope>NUCLEOTIDE SEQUENCE</scope>
</reference>
<evidence type="ECO:0000259" key="5">
    <source>
        <dbReference type="SMART" id="SM00479"/>
    </source>
</evidence>
<dbReference type="Gene3D" id="3.30.420.10">
    <property type="entry name" value="Ribonuclease H-like superfamily/Ribonuclease H"/>
    <property type="match status" value="1"/>
</dbReference>
<protein>
    <recommendedName>
        <fullName evidence="5">Exonuclease domain-containing protein</fullName>
    </recommendedName>
</protein>
<organism evidence="6">
    <name type="scientific">Auxenochlorella protothecoides</name>
    <name type="common">Green microalga</name>
    <name type="synonym">Chlorella protothecoides</name>
    <dbReference type="NCBI Taxonomy" id="3075"/>
    <lineage>
        <taxon>Eukaryota</taxon>
        <taxon>Viridiplantae</taxon>
        <taxon>Chlorophyta</taxon>
        <taxon>core chlorophytes</taxon>
        <taxon>Trebouxiophyceae</taxon>
        <taxon>Chlorellales</taxon>
        <taxon>Chlorellaceae</taxon>
        <taxon>Auxenochlorella</taxon>
    </lineage>
</organism>
<comment type="similarity">
    <text evidence="1">Belongs to the oligoribonuclease family.</text>
</comment>
<dbReference type="SMART" id="SM00479">
    <property type="entry name" value="EXOIII"/>
    <property type="match status" value="1"/>
</dbReference>
<accession>A0A1D2A9I0</accession>
<dbReference type="PANTHER" id="PTHR11046:SF0">
    <property type="entry name" value="OLIGORIBONUCLEASE, MITOCHONDRIAL"/>
    <property type="match status" value="1"/>
</dbReference>
<keyword evidence="3" id="KW-0378">Hydrolase</keyword>
<dbReference type="EMBL" id="GDKF01002788">
    <property type="protein sequence ID" value="JAT75834.1"/>
    <property type="molecule type" value="Transcribed_RNA"/>
</dbReference>
<evidence type="ECO:0000256" key="3">
    <source>
        <dbReference type="ARBA" id="ARBA00022801"/>
    </source>
</evidence>
<dbReference type="SUPFAM" id="SSF53098">
    <property type="entry name" value="Ribonuclease H-like"/>
    <property type="match status" value="1"/>
</dbReference>
<dbReference type="Pfam" id="PF00929">
    <property type="entry name" value="RNase_T"/>
    <property type="match status" value="1"/>
</dbReference>
<dbReference type="InterPro" id="IPR012337">
    <property type="entry name" value="RNaseH-like_sf"/>
</dbReference>
<dbReference type="InterPro" id="IPR013520">
    <property type="entry name" value="Ribonucl_H"/>
</dbReference>
<evidence type="ECO:0000313" key="6">
    <source>
        <dbReference type="EMBL" id="JAT75834.1"/>
    </source>
</evidence>
<dbReference type="CDD" id="cd06135">
    <property type="entry name" value="Orn"/>
    <property type="match status" value="1"/>
</dbReference>
<evidence type="ECO:0000256" key="2">
    <source>
        <dbReference type="ARBA" id="ARBA00022722"/>
    </source>
</evidence>
<dbReference type="GO" id="GO:0003676">
    <property type="term" value="F:nucleic acid binding"/>
    <property type="evidence" value="ECO:0007669"/>
    <property type="project" value="InterPro"/>
</dbReference>
<gene>
    <name evidence="6" type="ORF">g.24112</name>
</gene>
<keyword evidence="4" id="KW-0269">Exonuclease</keyword>
<dbReference type="AlphaFoldDB" id="A0A1D2A9I0"/>
<name>A0A1D2A9I0_AUXPR</name>
<evidence type="ECO:0000256" key="4">
    <source>
        <dbReference type="ARBA" id="ARBA00022839"/>
    </source>
</evidence>
<sequence length="209" mass="23397">MPSSNAFMALQELGDALPAQNTPRDHPGRLKLPLVWLDLEMSGLDPAQDAILQVAVILTNGTLTEEVQGPEIVIYQPVDVLEGMNEWCQEHHTSSGLKEAVTKSTIDLAAAERQVLEFLDKHILANHKAQLAGSSVHTDLAFLRVHMPRLAERLDHRIVDVTTVVELAKRWKRGVFQARPRGRNKHTAMADIEDSIAMLKYFRTSFFTT</sequence>
<evidence type="ECO:0000256" key="1">
    <source>
        <dbReference type="ARBA" id="ARBA00009921"/>
    </source>
</evidence>